<dbReference type="Proteomes" id="UP000269721">
    <property type="component" value="Unassembled WGS sequence"/>
</dbReference>
<evidence type="ECO:0000256" key="1">
    <source>
        <dbReference type="PROSITE-ProRule" id="PRU00221"/>
    </source>
</evidence>
<name>A0A4P9VYJ8_9FUNG</name>
<evidence type="ECO:0008006" key="4">
    <source>
        <dbReference type="Google" id="ProtNLM"/>
    </source>
</evidence>
<dbReference type="SMART" id="SM00320">
    <property type="entry name" value="WD40"/>
    <property type="match status" value="1"/>
</dbReference>
<protein>
    <recommendedName>
        <fullName evidence="4">WD40-repeat-containing domain protein</fullName>
    </recommendedName>
</protein>
<keyword evidence="3" id="KW-1185">Reference proteome</keyword>
<feature type="repeat" description="WD" evidence="1">
    <location>
        <begin position="65"/>
        <end position="89"/>
    </location>
</feature>
<dbReference type="Gene3D" id="2.130.10.10">
    <property type="entry name" value="YVTN repeat-like/Quinoprotein amine dehydrogenase"/>
    <property type="match status" value="1"/>
</dbReference>
<dbReference type="AlphaFoldDB" id="A0A4P9VYJ8"/>
<dbReference type="EMBL" id="KZ999653">
    <property type="protein sequence ID" value="RKO84861.1"/>
    <property type="molecule type" value="Genomic_DNA"/>
</dbReference>
<sequence>TGYIRIRDRGRLRRYSQSSAGNPSLGCCRKESSSKIRKSMFGIEIKLFCSRSSLAIPGTIRRGCVNCVSWNSRRNMFASASDDHTIRVWGSPPQPPDGKKYD</sequence>
<feature type="non-terminal residue" evidence="2">
    <location>
        <position position="1"/>
    </location>
</feature>
<dbReference type="PROSITE" id="PS50082">
    <property type="entry name" value="WD_REPEATS_2"/>
    <property type="match status" value="1"/>
</dbReference>
<proteinExistence type="predicted"/>
<organism evidence="2 3">
    <name type="scientific">Blyttiomyces helicus</name>
    <dbReference type="NCBI Taxonomy" id="388810"/>
    <lineage>
        <taxon>Eukaryota</taxon>
        <taxon>Fungi</taxon>
        <taxon>Fungi incertae sedis</taxon>
        <taxon>Chytridiomycota</taxon>
        <taxon>Chytridiomycota incertae sedis</taxon>
        <taxon>Chytridiomycetes</taxon>
        <taxon>Chytridiomycetes incertae sedis</taxon>
        <taxon>Blyttiomyces</taxon>
    </lineage>
</organism>
<evidence type="ECO:0000313" key="3">
    <source>
        <dbReference type="Proteomes" id="UP000269721"/>
    </source>
</evidence>
<dbReference type="OrthoDB" id="972532at2759"/>
<dbReference type="Pfam" id="PF00400">
    <property type="entry name" value="WD40"/>
    <property type="match status" value="1"/>
</dbReference>
<keyword evidence="1" id="KW-0853">WD repeat</keyword>
<reference evidence="3" key="1">
    <citation type="journal article" date="2018" name="Nat. Microbiol.">
        <title>Leveraging single-cell genomics to expand the fungal tree of life.</title>
        <authorList>
            <person name="Ahrendt S.R."/>
            <person name="Quandt C.A."/>
            <person name="Ciobanu D."/>
            <person name="Clum A."/>
            <person name="Salamov A."/>
            <person name="Andreopoulos B."/>
            <person name="Cheng J.F."/>
            <person name="Woyke T."/>
            <person name="Pelin A."/>
            <person name="Henrissat B."/>
            <person name="Reynolds N.K."/>
            <person name="Benny G.L."/>
            <person name="Smith M.E."/>
            <person name="James T.Y."/>
            <person name="Grigoriev I.V."/>
        </authorList>
    </citation>
    <scope>NUCLEOTIDE SEQUENCE [LARGE SCALE GENOMIC DNA]</scope>
</reference>
<dbReference type="InterPro" id="IPR015943">
    <property type="entry name" value="WD40/YVTN_repeat-like_dom_sf"/>
</dbReference>
<evidence type="ECO:0000313" key="2">
    <source>
        <dbReference type="EMBL" id="RKO84861.1"/>
    </source>
</evidence>
<dbReference type="SUPFAM" id="SSF50978">
    <property type="entry name" value="WD40 repeat-like"/>
    <property type="match status" value="1"/>
</dbReference>
<gene>
    <name evidence="2" type="ORF">BDK51DRAFT_32723</name>
</gene>
<dbReference type="InterPro" id="IPR001680">
    <property type="entry name" value="WD40_rpt"/>
</dbReference>
<accession>A0A4P9VYJ8</accession>
<dbReference type="InterPro" id="IPR036322">
    <property type="entry name" value="WD40_repeat_dom_sf"/>
</dbReference>